<evidence type="ECO:0000256" key="2">
    <source>
        <dbReference type="ARBA" id="ARBA00022840"/>
    </source>
</evidence>
<keyword evidence="1" id="KW-0547">Nucleotide-binding</keyword>
<evidence type="ECO:0000256" key="1">
    <source>
        <dbReference type="ARBA" id="ARBA00022741"/>
    </source>
</evidence>
<dbReference type="InterPro" id="IPR017871">
    <property type="entry name" value="ABC_transporter-like_CS"/>
</dbReference>
<dbReference type="Pfam" id="PF00005">
    <property type="entry name" value="ABC_tran"/>
    <property type="match status" value="1"/>
</dbReference>
<dbReference type="Gene3D" id="3.40.50.300">
    <property type="entry name" value="P-loop containing nucleotide triphosphate hydrolases"/>
    <property type="match status" value="1"/>
</dbReference>
<reference evidence="4 5" key="1">
    <citation type="submission" date="2022-10" db="EMBL/GenBank/DDBJ databases">
        <title>Erythrobacter sp. sf7 Genome sequencing.</title>
        <authorList>
            <person name="Park S."/>
        </authorList>
    </citation>
    <scope>NUCLEOTIDE SEQUENCE [LARGE SCALE GENOMIC DNA]</scope>
    <source>
        <strain evidence="5">sf7</strain>
    </source>
</reference>
<dbReference type="InterPro" id="IPR027417">
    <property type="entry name" value="P-loop_NTPase"/>
</dbReference>
<dbReference type="InterPro" id="IPR003593">
    <property type="entry name" value="AAA+_ATPase"/>
</dbReference>
<dbReference type="Proteomes" id="UP001216558">
    <property type="component" value="Unassembled WGS sequence"/>
</dbReference>
<evidence type="ECO:0000259" key="3">
    <source>
        <dbReference type="PROSITE" id="PS50893"/>
    </source>
</evidence>
<feature type="domain" description="ABC transporter" evidence="3">
    <location>
        <begin position="5"/>
        <end position="231"/>
    </location>
</feature>
<name>A0ABT5JMK9_9SPHN</name>
<dbReference type="SMART" id="SM00382">
    <property type="entry name" value="AAA"/>
    <property type="match status" value="1"/>
</dbReference>
<dbReference type="RefSeq" id="WP_273676470.1">
    <property type="nucleotide sequence ID" value="NZ_JAQQXQ010000002.1"/>
</dbReference>
<protein>
    <submittedName>
        <fullName evidence="4">ABC transporter ATP-binding protein</fullName>
    </submittedName>
</protein>
<organism evidence="4 5">
    <name type="scientific">Erythrobacter fulvus</name>
    <dbReference type="NCBI Taxonomy" id="2987523"/>
    <lineage>
        <taxon>Bacteria</taxon>
        <taxon>Pseudomonadati</taxon>
        <taxon>Pseudomonadota</taxon>
        <taxon>Alphaproteobacteria</taxon>
        <taxon>Sphingomonadales</taxon>
        <taxon>Erythrobacteraceae</taxon>
        <taxon>Erythrobacter/Porphyrobacter group</taxon>
        <taxon>Erythrobacter</taxon>
    </lineage>
</organism>
<evidence type="ECO:0000313" key="4">
    <source>
        <dbReference type="EMBL" id="MDC8753843.1"/>
    </source>
</evidence>
<dbReference type="GO" id="GO:0005524">
    <property type="term" value="F:ATP binding"/>
    <property type="evidence" value="ECO:0007669"/>
    <property type="project" value="UniProtKB-KW"/>
</dbReference>
<dbReference type="PROSITE" id="PS00211">
    <property type="entry name" value="ABC_TRANSPORTER_1"/>
    <property type="match status" value="1"/>
</dbReference>
<keyword evidence="5" id="KW-1185">Reference proteome</keyword>
<dbReference type="PROSITE" id="PS50893">
    <property type="entry name" value="ABC_TRANSPORTER_2"/>
    <property type="match status" value="1"/>
</dbReference>
<keyword evidence="2 4" id="KW-0067">ATP-binding</keyword>
<accession>A0ABT5JMK9</accession>
<comment type="caution">
    <text evidence="4">The sequence shown here is derived from an EMBL/GenBank/DDBJ whole genome shotgun (WGS) entry which is preliminary data.</text>
</comment>
<gene>
    <name evidence="4" type="ORF">OIK40_04210</name>
</gene>
<dbReference type="PANTHER" id="PTHR43158">
    <property type="entry name" value="SKFA PEPTIDE EXPORT ATP-BINDING PROTEIN SKFE"/>
    <property type="match status" value="1"/>
</dbReference>
<dbReference type="PANTHER" id="PTHR43158:SF2">
    <property type="entry name" value="SKFA PEPTIDE EXPORT ATP-BINDING PROTEIN SKFE"/>
    <property type="match status" value="1"/>
</dbReference>
<evidence type="ECO:0000313" key="5">
    <source>
        <dbReference type="Proteomes" id="UP001216558"/>
    </source>
</evidence>
<dbReference type="InterPro" id="IPR003439">
    <property type="entry name" value="ABC_transporter-like_ATP-bd"/>
</dbReference>
<sequence length="237" mass="25269">MTAALTITDLSVNRSGQAIVQDVRASVPPASWFGVIGANGSGKTTLLRAIAGRLPIVRGSCAVFGEEVAQDRGARAQVIGFAPPIEHFPASLRLRQLLELAGDPIDAQHDRNGDLWDALGLTELLDIPAGECSSGMRQRAAIALAFAKPCRIVILDEPFNWLDPVAAFDIRAVLSRLVADGLALITALHDLTTLCGFCDSGIVMAKGRVSLTLDTDMLRAGRNDSARFESDLVRALR</sequence>
<dbReference type="EMBL" id="JAQQXQ010000002">
    <property type="protein sequence ID" value="MDC8753843.1"/>
    <property type="molecule type" value="Genomic_DNA"/>
</dbReference>
<proteinExistence type="predicted"/>
<dbReference type="SUPFAM" id="SSF52540">
    <property type="entry name" value="P-loop containing nucleoside triphosphate hydrolases"/>
    <property type="match status" value="1"/>
</dbReference>